<keyword evidence="4" id="KW-1133">Transmembrane helix</keyword>
<dbReference type="InterPro" id="IPR003591">
    <property type="entry name" value="Leu-rich_rpt_typical-subtyp"/>
</dbReference>
<name>A0A448ZQ23_9STRA</name>
<reference evidence="5 6" key="1">
    <citation type="submission" date="2019-01" db="EMBL/GenBank/DDBJ databases">
        <authorList>
            <person name="Ferrante I. M."/>
        </authorList>
    </citation>
    <scope>NUCLEOTIDE SEQUENCE [LARGE SCALE GENOMIC DNA]</scope>
    <source>
        <strain evidence="5 6">B856</strain>
    </source>
</reference>
<evidence type="ECO:0000256" key="3">
    <source>
        <dbReference type="SAM" id="MobiDB-lite"/>
    </source>
</evidence>
<protein>
    <recommendedName>
        <fullName evidence="7">Leucine-rich repeat-containing N-terminal plant-type domain-containing protein</fullName>
    </recommendedName>
</protein>
<dbReference type="AlphaFoldDB" id="A0A448ZQ23"/>
<feature type="region of interest" description="Disordered" evidence="3">
    <location>
        <begin position="118"/>
        <end position="154"/>
    </location>
</feature>
<feature type="compositionally biased region" description="Polar residues" evidence="3">
    <location>
        <begin position="43"/>
        <end position="69"/>
    </location>
</feature>
<evidence type="ECO:0000256" key="2">
    <source>
        <dbReference type="ARBA" id="ARBA00022737"/>
    </source>
</evidence>
<feature type="region of interest" description="Disordered" evidence="3">
    <location>
        <begin position="277"/>
        <end position="364"/>
    </location>
</feature>
<keyword evidence="4" id="KW-0812">Transmembrane</keyword>
<feature type="transmembrane region" description="Helical" evidence="4">
    <location>
        <begin position="772"/>
        <end position="794"/>
    </location>
</feature>
<feature type="region of interest" description="Disordered" evidence="3">
    <location>
        <begin position="398"/>
        <end position="424"/>
    </location>
</feature>
<dbReference type="InterPro" id="IPR032675">
    <property type="entry name" value="LRR_dom_sf"/>
</dbReference>
<evidence type="ECO:0000256" key="1">
    <source>
        <dbReference type="ARBA" id="ARBA00022614"/>
    </source>
</evidence>
<feature type="region of interest" description="Disordered" evidence="3">
    <location>
        <begin position="643"/>
        <end position="765"/>
    </location>
</feature>
<dbReference type="PANTHER" id="PTHR48057:SF7">
    <property type="entry name" value="LEUCINE-RICH REPEAT SERINE_THREONINE-PROTEIN KINASE 1"/>
    <property type="match status" value="1"/>
</dbReference>
<feature type="compositionally biased region" description="Polar residues" evidence="3">
    <location>
        <begin position="699"/>
        <end position="717"/>
    </location>
</feature>
<evidence type="ECO:0000313" key="5">
    <source>
        <dbReference type="EMBL" id="VEU44145.1"/>
    </source>
</evidence>
<proteinExistence type="predicted"/>
<dbReference type="PANTHER" id="PTHR48057">
    <property type="entry name" value="LEUCINE-RICH REPEAT SERINE/THREONINE-PROTEIN KINASE 1"/>
    <property type="match status" value="1"/>
</dbReference>
<dbReference type="OrthoDB" id="48383at2759"/>
<organism evidence="5 6">
    <name type="scientific">Pseudo-nitzschia multistriata</name>
    <dbReference type="NCBI Taxonomy" id="183589"/>
    <lineage>
        <taxon>Eukaryota</taxon>
        <taxon>Sar</taxon>
        <taxon>Stramenopiles</taxon>
        <taxon>Ochrophyta</taxon>
        <taxon>Bacillariophyta</taxon>
        <taxon>Bacillariophyceae</taxon>
        <taxon>Bacillariophycidae</taxon>
        <taxon>Bacillariales</taxon>
        <taxon>Bacillariaceae</taxon>
        <taxon>Pseudo-nitzschia</taxon>
    </lineage>
</organism>
<evidence type="ECO:0008006" key="7">
    <source>
        <dbReference type="Google" id="ProtNLM"/>
    </source>
</evidence>
<feature type="compositionally biased region" description="Polar residues" evidence="3">
    <location>
        <begin position="673"/>
        <end position="687"/>
    </location>
</feature>
<dbReference type="SUPFAM" id="SSF52058">
    <property type="entry name" value="L domain-like"/>
    <property type="match status" value="1"/>
</dbReference>
<dbReference type="Pfam" id="PF00560">
    <property type="entry name" value="LRR_1"/>
    <property type="match status" value="1"/>
</dbReference>
<evidence type="ECO:0000313" key="6">
    <source>
        <dbReference type="Proteomes" id="UP000291116"/>
    </source>
</evidence>
<keyword evidence="4" id="KW-0472">Membrane</keyword>
<feature type="compositionally biased region" description="Basic and acidic residues" evidence="3">
    <location>
        <begin position="317"/>
        <end position="344"/>
    </location>
</feature>
<keyword evidence="1" id="KW-0433">Leucine-rich repeat</keyword>
<feature type="region of interest" description="Disordered" evidence="3">
    <location>
        <begin position="21"/>
        <end position="86"/>
    </location>
</feature>
<feature type="compositionally biased region" description="Polar residues" evidence="3">
    <location>
        <begin position="21"/>
        <end position="34"/>
    </location>
</feature>
<feature type="compositionally biased region" description="Basic and acidic residues" evidence="3">
    <location>
        <begin position="171"/>
        <end position="185"/>
    </location>
</feature>
<dbReference type="Proteomes" id="UP000291116">
    <property type="component" value="Unassembled WGS sequence"/>
</dbReference>
<dbReference type="InterPro" id="IPR052595">
    <property type="entry name" value="LRRC69/RLP"/>
</dbReference>
<dbReference type="InterPro" id="IPR001611">
    <property type="entry name" value="Leu-rich_rpt"/>
</dbReference>
<feature type="compositionally biased region" description="Low complexity" evidence="3">
    <location>
        <begin position="118"/>
        <end position="137"/>
    </location>
</feature>
<accession>A0A448ZQ23</accession>
<feature type="region of interest" description="Disordered" evidence="3">
    <location>
        <begin position="805"/>
        <end position="830"/>
    </location>
</feature>
<keyword evidence="2" id="KW-0677">Repeat</keyword>
<sequence length="1155" mass="128689">MEDNGNPTRMTKYLFHSSSQAEDVALSSDQQAVSDAQEREMNKSTQYLTLRTNSKTTSPSSRGRTSAPASQRRLYSGATYTRDKPTAAQSITYEDNEEQLETKSMKLKRILYGSLSSSSLEKSVRLPSSSSVNSNFNKKTKQVERKGGSQEHELSYQHQAVIATATSSTKKFTDGHGRPYIDRNSTRNTDSQSSDSRRHRTTQNRCSAETRALRRSEEQRNTKMMLVKPRGDVAESTPNITVESKLLESSTTDSGMLHSFTRGSKLDNKNKIEKKESMARKKIIDRRSEKSNLGNNNMGDEFCWMPPALTNPICSDYRYDRPTAESKRKKDPDARDSTGEEKPKSKPFFGTSTLQNDKKSKPDVMKYQSQENLVDKIPPVFEVTLTVPLDDDSTLGTEGTYLDRFPKKNKRSQEKQRKKIKTQQNEAIIIQEAATDQPKPHAMDSWLPGGVQSTNYEPEIPFKETEKKKRHSQQSSSLRKNILEVPGNSDYKHIKNIVSSTTKASWNNAIQRDDPPANEYMFPYDPKKLYHQQVLPGQSDSVDVDTFHDDSFEHYYSSELGNTPETSIAGSHNPQQYVLSSARPLTSWVPPSMEGQGDAVDLNPTRIYVNSIMTKKRSRSYINSLIAKKRSCLPLSHSAVFAQRSSGEPHDNETTDPSQLSANFPDEVGGITVSGNSAPPSNPTIHSRSSKKSFEDPEISTSEYSQNTSREGSSLSKRSGKVHDTEQGWETSQSTDVVMPRPCTTSSSPWSAVKESSKKGFQSDSYKGGRKMIILICLFSVLVVAGAIVVVVLWKLGILFDDSTSQPEPNEFSTPTSISPTTTSTQAPSMAPVIRDNPSAFAPSQNYSSSPINVPLVEESERGTDLFNLVVDAYPQGRAALQAPDSPQGKALQWLLESTVNGETFIDERVLQRYVLATIYYSTNGDEWTNNTAWLSELDECEWWSTAEKVCDEFGRYRKLDLQENNLVGSLPSELVILSNSLMTINVRDNALSGQLPSLLVADLTNLEVLDLSSNAFSGELSPRLFDARKLTRLSLFENMLSSFIPADLGKLTELYVLDFGSNKLTSTIPTEVGKLSKLTGLSLFNNMLSGAIPTEILELQNLNMLYIDSNNFEANVPEEVCLIDLEEFWSDCEEIQCTCCTTCCSDNFGCFAAL</sequence>
<dbReference type="EMBL" id="CAACVS010000620">
    <property type="protein sequence ID" value="VEU44145.1"/>
    <property type="molecule type" value="Genomic_DNA"/>
</dbReference>
<dbReference type="FunFam" id="3.80.10.10:FF:000041">
    <property type="entry name" value="LRR receptor-like serine/threonine-protein kinase ERECTA"/>
    <property type="match status" value="1"/>
</dbReference>
<dbReference type="SMART" id="SM00369">
    <property type="entry name" value="LRR_TYP"/>
    <property type="match status" value="2"/>
</dbReference>
<keyword evidence="6" id="KW-1185">Reference proteome</keyword>
<gene>
    <name evidence="5" type="ORF">PSNMU_V1.4_AUG-EV-PASAV3_0112210</name>
</gene>
<feature type="compositionally biased region" description="Basic and acidic residues" evidence="3">
    <location>
        <begin position="141"/>
        <end position="154"/>
    </location>
</feature>
<feature type="region of interest" description="Disordered" evidence="3">
    <location>
        <begin position="167"/>
        <end position="218"/>
    </location>
</feature>
<dbReference type="Gene3D" id="3.80.10.10">
    <property type="entry name" value="Ribonuclease Inhibitor"/>
    <property type="match status" value="1"/>
</dbReference>
<feature type="compositionally biased region" description="Low complexity" evidence="3">
    <location>
        <begin position="813"/>
        <end position="829"/>
    </location>
</feature>
<evidence type="ECO:0000256" key="4">
    <source>
        <dbReference type="SAM" id="Phobius"/>
    </source>
</evidence>